<gene>
    <name evidence="7" type="ORF">GSLYS_00013747001</name>
</gene>
<dbReference type="PANTHER" id="PTHR11471">
    <property type="entry name" value="TUMOR NECROSIS FACTOR FAMILY MEMBER"/>
    <property type="match status" value="1"/>
</dbReference>
<dbReference type="EMBL" id="CAXITT010000367">
    <property type="protein sequence ID" value="CAL1540014.1"/>
    <property type="molecule type" value="Genomic_DNA"/>
</dbReference>
<dbReference type="Proteomes" id="UP001497497">
    <property type="component" value="Unassembled WGS sequence"/>
</dbReference>
<dbReference type="PROSITE" id="PS50049">
    <property type="entry name" value="THD_2"/>
    <property type="match status" value="1"/>
</dbReference>
<comment type="caution">
    <text evidence="7">The sequence shown here is derived from an EMBL/GenBank/DDBJ whole genome shotgun (WGS) entry which is preliminary data.</text>
</comment>
<proteinExistence type="inferred from homology"/>
<organism evidence="7 8">
    <name type="scientific">Lymnaea stagnalis</name>
    <name type="common">Great pond snail</name>
    <name type="synonym">Helix stagnalis</name>
    <dbReference type="NCBI Taxonomy" id="6523"/>
    <lineage>
        <taxon>Eukaryota</taxon>
        <taxon>Metazoa</taxon>
        <taxon>Spiralia</taxon>
        <taxon>Lophotrochozoa</taxon>
        <taxon>Mollusca</taxon>
        <taxon>Gastropoda</taxon>
        <taxon>Heterobranchia</taxon>
        <taxon>Euthyneura</taxon>
        <taxon>Panpulmonata</taxon>
        <taxon>Hygrophila</taxon>
        <taxon>Lymnaeoidea</taxon>
        <taxon>Lymnaeidae</taxon>
        <taxon>Lymnaea</taxon>
    </lineage>
</organism>
<reference evidence="7 8" key="1">
    <citation type="submission" date="2024-04" db="EMBL/GenBank/DDBJ databases">
        <authorList>
            <consortium name="Genoscope - CEA"/>
            <person name="William W."/>
        </authorList>
    </citation>
    <scope>NUCLEOTIDE SEQUENCE [LARGE SCALE GENOMIC DNA]</scope>
</reference>
<evidence type="ECO:0000313" key="8">
    <source>
        <dbReference type="Proteomes" id="UP001497497"/>
    </source>
</evidence>
<evidence type="ECO:0000256" key="1">
    <source>
        <dbReference type="ARBA" id="ARBA00004370"/>
    </source>
</evidence>
<comment type="similarity">
    <text evidence="2">Belongs to the tumor necrosis factor family.</text>
</comment>
<dbReference type="Gene3D" id="2.60.120.40">
    <property type="match status" value="1"/>
</dbReference>
<evidence type="ECO:0000256" key="4">
    <source>
        <dbReference type="ARBA" id="ARBA00023136"/>
    </source>
</evidence>
<name>A0AAV2I1R4_LYMST</name>
<evidence type="ECO:0000256" key="5">
    <source>
        <dbReference type="SAM" id="MobiDB-lite"/>
    </source>
</evidence>
<dbReference type="InterPro" id="IPR006052">
    <property type="entry name" value="TNF_dom"/>
</dbReference>
<dbReference type="InterPro" id="IPR008983">
    <property type="entry name" value="Tumour_necrosis_fac-like_dom"/>
</dbReference>
<feature type="compositionally biased region" description="Low complexity" evidence="5">
    <location>
        <begin position="18"/>
        <end position="29"/>
    </location>
</feature>
<dbReference type="AlphaFoldDB" id="A0AAV2I1R4"/>
<dbReference type="GO" id="GO:0006955">
    <property type="term" value="P:immune response"/>
    <property type="evidence" value="ECO:0007669"/>
    <property type="project" value="InterPro"/>
</dbReference>
<evidence type="ECO:0000313" key="7">
    <source>
        <dbReference type="EMBL" id="CAL1540014.1"/>
    </source>
</evidence>
<evidence type="ECO:0000256" key="2">
    <source>
        <dbReference type="ARBA" id="ARBA00008670"/>
    </source>
</evidence>
<keyword evidence="3" id="KW-0202">Cytokine</keyword>
<feature type="domain" description="THD" evidence="6">
    <location>
        <begin position="1"/>
        <end position="93"/>
    </location>
</feature>
<protein>
    <recommendedName>
        <fullName evidence="6">THD domain-containing protein</fullName>
    </recommendedName>
</protein>
<dbReference type="GO" id="GO:0016020">
    <property type="term" value="C:membrane"/>
    <property type="evidence" value="ECO:0007669"/>
    <property type="project" value="UniProtKB-SubCell"/>
</dbReference>
<sequence>MYYLYSSINFVLTKQSSHTSSYSTSVYLSRPRRPSDTGALLKSTHTGGQQSQETLFTGGVFHLQAGDLIQVCVSGRDIVNFKSDSTYTGLIMLAAPVTATSTVKK</sequence>
<keyword evidence="8" id="KW-1185">Reference proteome</keyword>
<dbReference type="GO" id="GO:0005615">
    <property type="term" value="C:extracellular space"/>
    <property type="evidence" value="ECO:0007669"/>
    <property type="project" value="UniProtKB-KW"/>
</dbReference>
<feature type="region of interest" description="Disordered" evidence="5">
    <location>
        <begin position="18"/>
        <end position="48"/>
    </location>
</feature>
<accession>A0AAV2I1R4</accession>
<dbReference type="Pfam" id="PF00229">
    <property type="entry name" value="TNF"/>
    <property type="match status" value="1"/>
</dbReference>
<dbReference type="GO" id="GO:0005164">
    <property type="term" value="F:tumor necrosis factor receptor binding"/>
    <property type="evidence" value="ECO:0007669"/>
    <property type="project" value="InterPro"/>
</dbReference>
<evidence type="ECO:0000256" key="3">
    <source>
        <dbReference type="ARBA" id="ARBA00022514"/>
    </source>
</evidence>
<evidence type="ECO:0000259" key="6">
    <source>
        <dbReference type="PROSITE" id="PS50049"/>
    </source>
</evidence>
<dbReference type="GO" id="GO:0005125">
    <property type="term" value="F:cytokine activity"/>
    <property type="evidence" value="ECO:0007669"/>
    <property type="project" value="UniProtKB-KW"/>
</dbReference>
<keyword evidence="4" id="KW-0472">Membrane</keyword>
<comment type="subcellular location">
    <subcellularLocation>
        <location evidence="1">Membrane</location>
    </subcellularLocation>
</comment>
<dbReference type="PANTHER" id="PTHR11471:SF13">
    <property type="entry name" value="TNF FAMILY PROFILE DOMAIN-CONTAINING PROTEIN"/>
    <property type="match status" value="1"/>
</dbReference>
<dbReference type="SUPFAM" id="SSF49842">
    <property type="entry name" value="TNF-like"/>
    <property type="match status" value="1"/>
</dbReference>